<evidence type="ECO:0000256" key="6">
    <source>
        <dbReference type="ARBA" id="ARBA00022741"/>
    </source>
</evidence>
<dbReference type="GO" id="GO:0015562">
    <property type="term" value="F:efflux transmembrane transporter activity"/>
    <property type="evidence" value="ECO:0007669"/>
    <property type="project" value="InterPro"/>
</dbReference>
<gene>
    <name evidence="10" type="ORF">PAEH1_07300</name>
</gene>
<keyword evidence="7" id="KW-0472">Membrane</keyword>
<dbReference type="GO" id="GO:1990281">
    <property type="term" value="C:efflux pump complex"/>
    <property type="evidence" value="ECO:0007669"/>
    <property type="project" value="TreeGrafter"/>
</dbReference>
<dbReference type="PANTHER" id="PTHR30026">
    <property type="entry name" value="OUTER MEMBRANE PROTEIN TOLC"/>
    <property type="match status" value="1"/>
</dbReference>
<keyword evidence="5" id="KW-0812">Transmembrane</keyword>
<evidence type="ECO:0000256" key="1">
    <source>
        <dbReference type="ARBA" id="ARBA00004442"/>
    </source>
</evidence>
<evidence type="ECO:0000256" key="3">
    <source>
        <dbReference type="ARBA" id="ARBA00022448"/>
    </source>
</evidence>
<protein>
    <recommendedName>
        <fullName evidence="12">Channel protein TolC</fullName>
    </recommendedName>
</protein>
<dbReference type="Gene3D" id="1.20.1600.10">
    <property type="entry name" value="Outer membrane efflux proteins (OEP)"/>
    <property type="match status" value="1"/>
</dbReference>
<dbReference type="GO" id="GO:0015288">
    <property type="term" value="F:porin activity"/>
    <property type="evidence" value="ECO:0007669"/>
    <property type="project" value="TreeGrafter"/>
</dbReference>
<dbReference type="OrthoDB" id="9813458at2"/>
<comment type="similarity">
    <text evidence="2">Belongs to the outer membrane factor (OMF) (TC 1.B.17) family.</text>
</comment>
<evidence type="ECO:0000256" key="9">
    <source>
        <dbReference type="SAM" id="SignalP"/>
    </source>
</evidence>
<sequence length="512" mass="57234">MRSHRLVDQFLRPLVAKRVVNLLLCLGVATGVTAHAASSQVQRVGAHLGTQLTTKASNVEILDLYSVWLLGFTRSPYAKIALSRYAEHQEQRAISRAGLLPAINASYSRSRVHGWRQYPGRFGQVSRSDLRYDSSSFSMQLQQPLLNYASYAEYQRGKAVAEFGATQLGVDQEKLSLQLTQIYFKTLLAYEDWRMQHERLQFLTERLDTFNALARLDNATQLEVEETAARLAVAEAELLVAADTLRENTLQLASYLGSWPQWLRQLQPTWHYAPLEQNRAQLLEQGRQHNRSVQLVQKEIAIYQARLEAARSQYFPTVSLGLSLNKANSEDLATLSQRTNTVAVGLNVAIPLFSGGYTRAATSQARFQLTSVENRYRAVLAKTEADIQKQFGLYTSGAARVASLQKAVESSRLSLDSMLKSFSVGAANNLDVLNAQDQLVATHYEYYQARLDVLLAQLQLQALVGEPLHQAVQTMSNQYFDGEVVALPNPLRFEAETTRAWTLTPPRVPAGG</sequence>
<dbReference type="InterPro" id="IPR051906">
    <property type="entry name" value="TolC-like"/>
</dbReference>
<keyword evidence="6" id="KW-0547">Nucleotide-binding</keyword>
<feature type="chain" id="PRO_5012911290" description="Channel protein TolC" evidence="9">
    <location>
        <begin position="37"/>
        <end position="512"/>
    </location>
</feature>
<evidence type="ECO:0000313" key="11">
    <source>
        <dbReference type="Proteomes" id="UP000189369"/>
    </source>
</evidence>
<dbReference type="STRING" id="643674.PAEH1_07300"/>
<evidence type="ECO:0000256" key="4">
    <source>
        <dbReference type="ARBA" id="ARBA00022452"/>
    </source>
</evidence>
<dbReference type="SUPFAM" id="SSF56954">
    <property type="entry name" value="Outer membrane efflux proteins (OEP)"/>
    <property type="match status" value="1"/>
</dbReference>
<dbReference type="GO" id="GO:0005524">
    <property type="term" value="F:ATP binding"/>
    <property type="evidence" value="ECO:0007669"/>
    <property type="project" value="InterPro"/>
</dbReference>
<accession>A0A1U9K0D2</accession>
<keyword evidence="8" id="KW-0998">Cell outer membrane</keyword>
<dbReference type="InterPro" id="IPR003423">
    <property type="entry name" value="OMP_efflux"/>
</dbReference>
<dbReference type="GO" id="GO:0009279">
    <property type="term" value="C:cell outer membrane"/>
    <property type="evidence" value="ECO:0007669"/>
    <property type="project" value="UniProtKB-SubCell"/>
</dbReference>
<evidence type="ECO:0000256" key="8">
    <source>
        <dbReference type="ARBA" id="ARBA00023237"/>
    </source>
</evidence>
<evidence type="ECO:0000256" key="5">
    <source>
        <dbReference type="ARBA" id="ARBA00022692"/>
    </source>
</evidence>
<dbReference type="InterPro" id="IPR020003">
    <property type="entry name" value="ATPase_a/bsu_AS"/>
</dbReference>
<dbReference type="KEGG" id="phn:PAEH1_07300"/>
<keyword evidence="9" id="KW-0732">Signal</keyword>
<dbReference type="Pfam" id="PF02321">
    <property type="entry name" value="OEP"/>
    <property type="match status" value="1"/>
</dbReference>
<dbReference type="PANTHER" id="PTHR30026:SF20">
    <property type="entry name" value="OUTER MEMBRANE PROTEIN TOLC"/>
    <property type="match status" value="1"/>
</dbReference>
<proteinExistence type="inferred from homology"/>
<keyword evidence="3" id="KW-0813">Transport</keyword>
<evidence type="ECO:0000256" key="2">
    <source>
        <dbReference type="ARBA" id="ARBA00007613"/>
    </source>
</evidence>
<dbReference type="Proteomes" id="UP000189369">
    <property type="component" value="Chromosome"/>
</dbReference>
<evidence type="ECO:0000256" key="7">
    <source>
        <dbReference type="ARBA" id="ARBA00023136"/>
    </source>
</evidence>
<evidence type="ECO:0008006" key="12">
    <source>
        <dbReference type="Google" id="ProtNLM"/>
    </source>
</evidence>
<keyword evidence="4" id="KW-1134">Transmembrane beta strand</keyword>
<dbReference type="PROSITE" id="PS00152">
    <property type="entry name" value="ATPASE_ALPHA_BETA"/>
    <property type="match status" value="1"/>
</dbReference>
<feature type="signal peptide" evidence="9">
    <location>
        <begin position="1"/>
        <end position="36"/>
    </location>
</feature>
<name>A0A1U9K0D2_9BURK</name>
<dbReference type="AlphaFoldDB" id="A0A1U9K0D2"/>
<dbReference type="EMBL" id="CP019697">
    <property type="protein sequence ID" value="AQS51409.1"/>
    <property type="molecule type" value="Genomic_DNA"/>
</dbReference>
<comment type="subcellular location">
    <subcellularLocation>
        <location evidence="1">Cell outer membrane</location>
    </subcellularLocation>
</comment>
<reference evidence="10 11" key="1">
    <citation type="submission" date="2017-01" db="EMBL/GenBank/DDBJ databases">
        <title>Complete Genome Sequence of Paenalcaligenes hominis, Isolated from a paraplegic Patient with neurogenic bladder.</title>
        <authorList>
            <person name="Mukhopadhyay R."/>
            <person name="Joaquin J."/>
            <person name="Hogue R."/>
            <person name="Kilaru A."/>
            <person name="Jospin G."/>
            <person name="Mars K."/>
            <person name="Eisen J.A."/>
            <person name="Chaturvedi V."/>
        </authorList>
    </citation>
    <scope>NUCLEOTIDE SEQUENCE [LARGE SCALE GENOMIC DNA]</scope>
    <source>
        <strain evidence="10 11">15S00501</strain>
    </source>
</reference>
<organism evidence="10 11">
    <name type="scientific">Paenalcaligenes hominis</name>
    <dbReference type="NCBI Taxonomy" id="643674"/>
    <lineage>
        <taxon>Bacteria</taxon>
        <taxon>Pseudomonadati</taxon>
        <taxon>Pseudomonadota</taxon>
        <taxon>Betaproteobacteria</taxon>
        <taxon>Burkholderiales</taxon>
        <taxon>Alcaligenaceae</taxon>
        <taxon>Paenalcaligenes</taxon>
    </lineage>
</organism>
<evidence type="ECO:0000313" key="10">
    <source>
        <dbReference type="EMBL" id="AQS51409.1"/>
    </source>
</evidence>